<proteinExistence type="predicted"/>
<dbReference type="EMBL" id="CAJNRG010007202">
    <property type="protein sequence ID" value="CAF2092176.1"/>
    <property type="molecule type" value="Genomic_DNA"/>
</dbReference>
<protein>
    <recommendedName>
        <fullName evidence="5">Phytanoyl-CoA dioxygenase</fullName>
    </recommendedName>
</protein>
<dbReference type="InterPro" id="IPR008775">
    <property type="entry name" value="Phytyl_CoA_dOase-like"/>
</dbReference>
<dbReference type="Proteomes" id="UP000663887">
    <property type="component" value="Unassembled WGS sequence"/>
</dbReference>
<gene>
    <name evidence="3" type="ORF">UXM345_LOCUS2109</name>
    <name evidence="2" type="ORF">XDN619_LOCUS16831</name>
</gene>
<evidence type="ECO:0000313" key="3">
    <source>
        <dbReference type="EMBL" id="CAF3752928.1"/>
    </source>
</evidence>
<evidence type="ECO:0000256" key="1">
    <source>
        <dbReference type="ARBA" id="ARBA00001962"/>
    </source>
</evidence>
<dbReference type="PANTHER" id="PTHR20883">
    <property type="entry name" value="PHYTANOYL-COA DIOXYGENASE DOMAIN CONTAINING 1"/>
    <property type="match status" value="1"/>
</dbReference>
<organism evidence="2 4">
    <name type="scientific">Rotaria magnacalcarata</name>
    <dbReference type="NCBI Taxonomy" id="392030"/>
    <lineage>
        <taxon>Eukaryota</taxon>
        <taxon>Metazoa</taxon>
        <taxon>Spiralia</taxon>
        <taxon>Gnathifera</taxon>
        <taxon>Rotifera</taxon>
        <taxon>Eurotatoria</taxon>
        <taxon>Bdelloidea</taxon>
        <taxon>Philodinida</taxon>
        <taxon>Philodinidae</taxon>
        <taxon>Rotaria</taxon>
    </lineage>
</organism>
<dbReference type="Pfam" id="PF05721">
    <property type="entry name" value="PhyH"/>
    <property type="match status" value="1"/>
</dbReference>
<comment type="caution">
    <text evidence="2">The sequence shown here is derived from an EMBL/GenBank/DDBJ whole genome shotgun (WGS) entry which is preliminary data.</text>
</comment>
<dbReference type="SUPFAM" id="SSF51197">
    <property type="entry name" value="Clavaminate synthase-like"/>
    <property type="match status" value="1"/>
</dbReference>
<evidence type="ECO:0000313" key="2">
    <source>
        <dbReference type="EMBL" id="CAF2092176.1"/>
    </source>
</evidence>
<dbReference type="Proteomes" id="UP000663842">
    <property type="component" value="Unassembled WGS sequence"/>
</dbReference>
<dbReference type="PANTHER" id="PTHR20883:SF49">
    <property type="entry name" value="PHYTANOYL-COA DIOXYGENASE"/>
    <property type="match status" value="1"/>
</dbReference>
<reference evidence="2" key="1">
    <citation type="submission" date="2021-02" db="EMBL/GenBank/DDBJ databases">
        <authorList>
            <person name="Nowell W R."/>
        </authorList>
    </citation>
    <scope>NUCLEOTIDE SEQUENCE</scope>
</reference>
<name>A0A816T5E7_9BILA</name>
<evidence type="ECO:0008006" key="5">
    <source>
        <dbReference type="Google" id="ProtNLM"/>
    </source>
</evidence>
<dbReference type="EMBL" id="CAJOBF010000125">
    <property type="protein sequence ID" value="CAF3752928.1"/>
    <property type="molecule type" value="Genomic_DNA"/>
</dbReference>
<comment type="cofactor">
    <cofactor evidence="1">
        <name>Fe cation</name>
        <dbReference type="ChEBI" id="CHEBI:24875"/>
    </cofactor>
</comment>
<accession>A0A816T5E7</accession>
<evidence type="ECO:0000313" key="4">
    <source>
        <dbReference type="Proteomes" id="UP000663887"/>
    </source>
</evidence>
<dbReference type="AlphaFoldDB" id="A0A816T5E7"/>
<dbReference type="Gene3D" id="2.60.120.620">
    <property type="entry name" value="q2cbj1_9rhob like domain"/>
    <property type="match status" value="1"/>
</dbReference>
<sequence length="463" mass="51718">MHKPDSNESVTLPRGIWTLSAFIVTLGQSTDHTLNTPTSHFLYWYRSVQTIRVRVDGIINLISTPEKLTALGVALIGCSEGLIWSVKKTDSNGWQTVNNILPNNSCSAMLSFFVSSNATEDVSVNFDDILLDFCGSTTAASSSTMTITSATVVTSTSSSAVTPTSSSTMTPTATTLVTTTCLANNMTSSERANSIITDSLVNEYKQNGAVCIRNLLTNSEIDLLRQGIDENLANPSPRFKVASRPDDTGRFVEDFCTWEANPYYKQFIYESPCATVAGRLMESSISRLYHDHLLVKEANTKQVTPWHQDQPYYNITGNQTCSFWIPIDPVSRYSTLEFIAGSHRDGHWFMPRTFMSLEAKWFPEGTLEEIPNIENNRDAFPIIGWPVEPGDVIAFHMLTLHGARGTMPNEDRRRVFSVRFLGDDVRHSPRKWITSPDFSDITEQIKPGDAMDHPRFPIIWKSS</sequence>